<evidence type="ECO:0000256" key="4">
    <source>
        <dbReference type="ARBA" id="ARBA00040379"/>
    </source>
</evidence>
<protein>
    <recommendedName>
        <fullName evidence="4">HTH-type transcriptional repressor AllR</fullName>
    </recommendedName>
    <alternativeName>
        <fullName evidence="5">Negative regulator of allantoin and glyoxylate utilization operons</fullName>
    </alternativeName>
</protein>
<keyword evidence="3" id="KW-0804">Transcription</keyword>
<dbReference type="SUPFAM" id="SSF50969">
    <property type="entry name" value="YVTN repeat-like/Quinoprotein amine dehydrogenase"/>
    <property type="match status" value="1"/>
</dbReference>
<keyword evidence="2" id="KW-0238">DNA-binding</keyword>
<feature type="region of interest" description="Disordered" evidence="6">
    <location>
        <begin position="1"/>
        <end position="21"/>
    </location>
</feature>
<evidence type="ECO:0000256" key="5">
    <source>
        <dbReference type="ARBA" id="ARBA00042627"/>
    </source>
</evidence>
<dbReference type="SUPFAM" id="SSF55781">
    <property type="entry name" value="GAF domain-like"/>
    <property type="match status" value="1"/>
</dbReference>
<proteinExistence type="predicted"/>
<organism evidence="9 10">
    <name type="scientific">Vreelandella titanicae</name>
    <dbReference type="NCBI Taxonomy" id="664683"/>
    <lineage>
        <taxon>Bacteria</taxon>
        <taxon>Pseudomonadati</taxon>
        <taxon>Pseudomonadota</taxon>
        <taxon>Gammaproteobacteria</taxon>
        <taxon>Oceanospirillales</taxon>
        <taxon>Halomonadaceae</taxon>
        <taxon>Vreelandella</taxon>
    </lineage>
</organism>
<dbReference type="PANTHER" id="PTHR30136">
    <property type="entry name" value="HELIX-TURN-HELIX TRANSCRIPTIONAL REGULATOR, ICLR FAMILY"/>
    <property type="match status" value="1"/>
</dbReference>
<dbReference type="RefSeq" id="WP_022521603.1">
    <property type="nucleotide sequence ID" value="NZ_CP054580.1"/>
</dbReference>
<gene>
    <name evidence="9" type="ORF">FX987_03419</name>
</gene>
<name>A0AAP9T272_9GAMM</name>
<dbReference type="Pfam" id="PF09339">
    <property type="entry name" value="HTH_IclR"/>
    <property type="match status" value="1"/>
</dbReference>
<sequence length="531" mass="58085">MTQATQEPTKRARQATINDGGGGGTQLLDKALNIVELVAHSNKRLTAHDIAIEMGYTKPTAYRILAALVRRGMLSLDNRDQAYELGLRFSELTTSLRSSHRFLMLIENDLINLSARTGETVTVGIAEKDSVRIVSRYSLGYEVTVGASSGSKRPFHASGIGKVALAFLPVEQSAQYMKRIHFQALTPRTLQNEDALEEELRLIRARGYAIDDEEIIEGVRCVAQPLLSRQGELIGAISLSAPTYRMPPHRVRTIAIALGHISNALAERLSLPSQHYDAPVSQLSCLHEGGLFKPLAIGMHREHLVVMDAMAPALHFFTADGMLIETRELPFTPRHGAISANGQIMLARGREWFEWISTTQALVARGEQESAISALAFDGERLYLGLDGDSPRIVAAECETPPIMLRNTPRLMACDQGRVAVSHSEDAGVELLQLADGASLAHVREDASVGDLCGLMLHNQTLFTTGDHARYIRQTHIETGSQDYLIAPECHITAIARVGDHIYLAGANLDAVLDDESTHIPGSLYRLPSND</sequence>
<dbReference type="PANTHER" id="PTHR30136:SF24">
    <property type="entry name" value="HTH-TYPE TRANSCRIPTIONAL REPRESSOR ALLR"/>
    <property type="match status" value="1"/>
</dbReference>
<dbReference type="Gene3D" id="1.10.10.10">
    <property type="entry name" value="Winged helix-like DNA-binding domain superfamily/Winged helix DNA-binding domain"/>
    <property type="match status" value="1"/>
</dbReference>
<dbReference type="InterPro" id="IPR014757">
    <property type="entry name" value="Tscrpt_reg_IclR_C"/>
</dbReference>
<evidence type="ECO:0000259" key="8">
    <source>
        <dbReference type="PROSITE" id="PS51078"/>
    </source>
</evidence>
<dbReference type="GO" id="GO:0045892">
    <property type="term" value="P:negative regulation of DNA-templated transcription"/>
    <property type="evidence" value="ECO:0007669"/>
    <property type="project" value="TreeGrafter"/>
</dbReference>
<dbReference type="GO" id="GO:0003677">
    <property type="term" value="F:DNA binding"/>
    <property type="evidence" value="ECO:0007669"/>
    <property type="project" value="UniProtKB-KW"/>
</dbReference>
<keyword evidence="10" id="KW-1185">Reference proteome</keyword>
<evidence type="ECO:0000256" key="6">
    <source>
        <dbReference type="SAM" id="MobiDB-lite"/>
    </source>
</evidence>
<feature type="domain" description="HTH iclR-type" evidence="7">
    <location>
        <begin position="25"/>
        <end position="87"/>
    </location>
</feature>
<evidence type="ECO:0000259" key="7">
    <source>
        <dbReference type="PROSITE" id="PS51077"/>
    </source>
</evidence>
<evidence type="ECO:0000313" key="9">
    <source>
        <dbReference type="EMBL" id="QKS25623.1"/>
    </source>
</evidence>
<dbReference type="InterPro" id="IPR036388">
    <property type="entry name" value="WH-like_DNA-bd_sf"/>
</dbReference>
<dbReference type="InterPro" id="IPR029016">
    <property type="entry name" value="GAF-like_dom_sf"/>
</dbReference>
<reference evidence="9 10" key="1">
    <citation type="submission" date="2019-12" db="EMBL/GenBank/DDBJ databases">
        <title>Genome sequencing and assembly of endphytes of Porphyra tenera.</title>
        <authorList>
            <person name="Park J.M."/>
            <person name="Shin R."/>
            <person name="Jo S.H."/>
        </authorList>
    </citation>
    <scope>NUCLEOTIDE SEQUENCE [LARGE SCALE GENOMIC DNA]</scope>
    <source>
        <strain evidence="9 10">GPM3</strain>
    </source>
</reference>
<dbReference type="InterPro" id="IPR050707">
    <property type="entry name" value="HTH_MetabolicPath_Reg"/>
</dbReference>
<accession>A0AAP9T272</accession>
<dbReference type="Pfam" id="PF01614">
    <property type="entry name" value="IclR_C"/>
    <property type="match status" value="1"/>
</dbReference>
<evidence type="ECO:0000256" key="3">
    <source>
        <dbReference type="ARBA" id="ARBA00023163"/>
    </source>
</evidence>
<dbReference type="SMART" id="SM00346">
    <property type="entry name" value="HTH_ICLR"/>
    <property type="match status" value="1"/>
</dbReference>
<evidence type="ECO:0000256" key="2">
    <source>
        <dbReference type="ARBA" id="ARBA00023125"/>
    </source>
</evidence>
<feature type="domain" description="IclR-ED" evidence="8">
    <location>
        <begin position="88"/>
        <end position="271"/>
    </location>
</feature>
<dbReference type="InterPro" id="IPR036390">
    <property type="entry name" value="WH_DNA-bd_sf"/>
</dbReference>
<keyword evidence="1" id="KW-0805">Transcription regulation</keyword>
<dbReference type="EMBL" id="CP054580">
    <property type="protein sequence ID" value="QKS25623.1"/>
    <property type="molecule type" value="Genomic_DNA"/>
</dbReference>
<dbReference type="InterPro" id="IPR011044">
    <property type="entry name" value="Quino_amine_DH_bsu"/>
</dbReference>
<evidence type="ECO:0000313" key="10">
    <source>
        <dbReference type="Proteomes" id="UP000509761"/>
    </source>
</evidence>
<dbReference type="Proteomes" id="UP000509761">
    <property type="component" value="Chromosome"/>
</dbReference>
<dbReference type="PROSITE" id="PS51077">
    <property type="entry name" value="HTH_ICLR"/>
    <property type="match status" value="1"/>
</dbReference>
<dbReference type="PROSITE" id="PS51078">
    <property type="entry name" value="ICLR_ED"/>
    <property type="match status" value="1"/>
</dbReference>
<dbReference type="SUPFAM" id="SSF46785">
    <property type="entry name" value="Winged helix' DNA-binding domain"/>
    <property type="match status" value="1"/>
</dbReference>
<evidence type="ECO:0000256" key="1">
    <source>
        <dbReference type="ARBA" id="ARBA00023015"/>
    </source>
</evidence>
<dbReference type="AlphaFoldDB" id="A0AAP9T272"/>
<dbReference type="InterPro" id="IPR005471">
    <property type="entry name" value="Tscrpt_reg_IclR_N"/>
</dbReference>
<dbReference type="Gene3D" id="3.30.450.40">
    <property type="match status" value="1"/>
</dbReference>
<dbReference type="GO" id="GO:0003700">
    <property type="term" value="F:DNA-binding transcription factor activity"/>
    <property type="evidence" value="ECO:0007669"/>
    <property type="project" value="TreeGrafter"/>
</dbReference>